<organism evidence="2 3">
    <name type="scientific">Ruminococcus bicirculans</name>
    <name type="common">ex Wegman et al. 2014</name>
    <dbReference type="NCBI Taxonomy" id="1160721"/>
    <lineage>
        <taxon>Bacteria</taxon>
        <taxon>Bacillati</taxon>
        <taxon>Bacillota</taxon>
        <taxon>Clostridia</taxon>
        <taxon>Eubacteriales</taxon>
        <taxon>Oscillospiraceae</taxon>
        <taxon>Ruminococcus</taxon>
    </lineage>
</organism>
<proteinExistence type="predicted"/>
<protein>
    <recommendedName>
        <fullName evidence="4">Phage portal protein</fullName>
    </recommendedName>
</protein>
<feature type="compositionally biased region" description="Basic and acidic residues" evidence="1">
    <location>
        <begin position="468"/>
        <end position="491"/>
    </location>
</feature>
<dbReference type="AlphaFoldDB" id="A0AAW6DWV4"/>
<accession>A0AAW6DWV4</accession>
<comment type="caution">
    <text evidence="2">The sequence shown here is derived from an EMBL/GenBank/DDBJ whole genome shotgun (WGS) entry which is preliminary data.</text>
</comment>
<gene>
    <name evidence="2" type="ORF">PNV70_03165</name>
</gene>
<evidence type="ECO:0000256" key="1">
    <source>
        <dbReference type="SAM" id="MobiDB-lite"/>
    </source>
</evidence>
<evidence type="ECO:0000313" key="2">
    <source>
        <dbReference type="EMBL" id="MDB8741066.1"/>
    </source>
</evidence>
<name>A0AAW6DWV4_9FIRM</name>
<feature type="region of interest" description="Disordered" evidence="1">
    <location>
        <begin position="455"/>
        <end position="491"/>
    </location>
</feature>
<dbReference type="EMBL" id="JAQMLS010000002">
    <property type="protein sequence ID" value="MDB8741066.1"/>
    <property type="molecule type" value="Genomic_DNA"/>
</dbReference>
<dbReference type="Proteomes" id="UP001211421">
    <property type="component" value="Unassembled WGS sequence"/>
</dbReference>
<reference evidence="2" key="1">
    <citation type="submission" date="2023-01" db="EMBL/GenBank/DDBJ databases">
        <title>Human gut microbiome strain richness.</title>
        <authorList>
            <person name="Chen-Liaw A."/>
        </authorList>
    </citation>
    <scope>NUCLEOTIDE SEQUENCE</scope>
    <source>
        <strain evidence="2">D59st1_B8_D59t2_181005</strain>
    </source>
</reference>
<evidence type="ECO:0008006" key="4">
    <source>
        <dbReference type="Google" id="ProtNLM"/>
    </source>
</evidence>
<sequence>MPNTEKKEIMVWDKSMGNFARLGEVPIRNLNQDYYINRSSIHYTKYKKEDVVKWFTDPEANEKNLRNASIYLYEVSPHYRRLINYFAKLHTMAYIIEPYKLDQSKKIDTAKLKETYIKICNYIDKMNLKHEAVKILTTCFREDVFYGYVYETTDSYYIRKMPPDYCKINRIEDGCFLYQFDFSYFTSHKEDLESFGEEFIEKYELYKTHRSMRWQSLSSKRTFCLKVNEDINFPMPPFIGVFAGIFDIDDYKGLQKARTEIGNYKILSLKIPMEDGDYKMEQEDALMYYNNLLKVLPENIGAFLTPMDVEDHDFQKSGNVDIDNVGDATKTFWNDAGVCSLIFGGDKQTSATLSVSIKSDEQMVFALMNQFGRNINRLLKQIDGRYKFKIQFLDVTYYNQQETYKSYLNAAQASLPTTTMACAALGVAPIDMMNMNFLEDDILHIKEKFEPLKTSYTQSSGEAGAPTQEEKGEQLSDAGENTRDHNSNQEY</sequence>
<evidence type="ECO:0000313" key="3">
    <source>
        <dbReference type="Proteomes" id="UP001211421"/>
    </source>
</evidence>
<dbReference type="RefSeq" id="WP_118060041.1">
    <property type="nucleotide sequence ID" value="NZ_JADMNX010000002.1"/>
</dbReference>